<accession>A0ABP0BJM7</accession>
<keyword evidence="3" id="KW-0349">Heme</keyword>
<keyword evidence="7" id="KW-0503">Monooxygenase</keyword>
<dbReference type="EMBL" id="CAWUHC010000026">
    <property type="protein sequence ID" value="CAK7219290.1"/>
    <property type="molecule type" value="Genomic_DNA"/>
</dbReference>
<sequence length="113" mass="12619">MAVFDCIRALKAWLPYLRPLVFCFPPERAAIRDRWTRAPAVSNAVGTVTTHATIVQCLYTTFQCAATANMTLPDGTFVTRGTKLEIATAAVYADDALYSEASKFDGLRFYRMR</sequence>
<evidence type="ECO:0000313" key="8">
    <source>
        <dbReference type="EMBL" id="CAK7219290.1"/>
    </source>
</evidence>
<comment type="cofactor">
    <cofactor evidence="1">
        <name>heme</name>
        <dbReference type="ChEBI" id="CHEBI:30413"/>
    </cofactor>
</comment>
<comment type="similarity">
    <text evidence="2">Belongs to the cytochrome P450 family.</text>
</comment>
<dbReference type="SUPFAM" id="SSF48264">
    <property type="entry name" value="Cytochrome P450"/>
    <property type="match status" value="1"/>
</dbReference>
<evidence type="ECO:0000256" key="7">
    <source>
        <dbReference type="ARBA" id="ARBA00023033"/>
    </source>
</evidence>
<proteinExistence type="inferred from homology"/>
<evidence type="ECO:0000256" key="3">
    <source>
        <dbReference type="ARBA" id="ARBA00022617"/>
    </source>
</evidence>
<evidence type="ECO:0000256" key="1">
    <source>
        <dbReference type="ARBA" id="ARBA00001971"/>
    </source>
</evidence>
<comment type="caution">
    <text evidence="8">The sequence shown here is derived from an EMBL/GenBank/DDBJ whole genome shotgun (WGS) entry which is preliminary data.</text>
</comment>
<gene>
    <name evidence="8" type="ORF">SBRCBS47491_003797</name>
</gene>
<evidence type="ECO:0000256" key="6">
    <source>
        <dbReference type="ARBA" id="ARBA00023004"/>
    </source>
</evidence>
<keyword evidence="4" id="KW-0479">Metal-binding</keyword>
<protein>
    <submittedName>
        <fullName evidence="8">Uncharacterized protein</fullName>
    </submittedName>
</protein>
<dbReference type="PANTHER" id="PTHR46206">
    <property type="entry name" value="CYTOCHROME P450"/>
    <property type="match status" value="1"/>
</dbReference>
<evidence type="ECO:0000313" key="9">
    <source>
        <dbReference type="Proteomes" id="UP001642406"/>
    </source>
</evidence>
<keyword evidence="6" id="KW-0408">Iron</keyword>
<keyword evidence="9" id="KW-1185">Reference proteome</keyword>
<dbReference type="PANTHER" id="PTHR46206:SF2">
    <property type="entry name" value="CYTOCHROME P450 MONOOXYGENASE AUSG-RELATED"/>
    <property type="match status" value="1"/>
</dbReference>
<reference evidence="8 9" key="1">
    <citation type="submission" date="2024-01" db="EMBL/GenBank/DDBJ databases">
        <authorList>
            <person name="Allen C."/>
            <person name="Tagirdzhanova G."/>
        </authorList>
    </citation>
    <scope>NUCLEOTIDE SEQUENCE [LARGE SCALE GENOMIC DNA]</scope>
</reference>
<organism evidence="8 9">
    <name type="scientific">Sporothrix bragantina</name>
    <dbReference type="NCBI Taxonomy" id="671064"/>
    <lineage>
        <taxon>Eukaryota</taxon>
        <taxon>Fungi</taxon>
        <taxon>Dikarya</taxon>
        <taxon>Ascomycota</taxon>
        <taxon>Pezizomycotina</taxon>
        <taxon>Sordariomycetes</taxon>
        <taxon>Sordariomycetidae</taxon>
        <taxon>Ophiostomatales</taxon>
        <taxon>Ophiostomataceae</taxon>
        <taxon>Sporothrix</taxon>
    </lineage>
</organism>
<dbReference type="InterPro" id="IPR036396">
    <property type="entry name" value="Cyt_P450_sf"/>
</dbReference>
<keyword evidence="5" id="KW-0560">Oxidoreductase</keyword>
<evidence type="ECO:0000256" key="4">
    <source>
        <dbReference type="ARBA" id="ARBA00022723"/>
    </source>
</evidence>
<evidence type="ECO:0000256" key="2">
    <source>
        <dbReference type="ARBA" id="ARBA00010617"/>
    </source>
</evidence>
<dbReference type="Proteomes" id="UP001642406">
    <property type="component" value="Unassembled WGS sequence"/>
</dbReference>
<evidence type="ECO:0000256" key="5">
    <source>
        <dbReference type="ARBA" id="ARBA00023002"/>
    </source>
</evidence>
<name>A0ABP0BJM7_9PEZI</name>